<evidence type="ECO:0000256" key="1">
    <source>
        <dbReference type="ARBA" id="ARBA00038215"/>
    </source>
</evidence>
<dbReference type="InterPro" id="IPR012338">
    <property type="entry name" value="Beta-lactam/transpept-like"/>
</dbReference>
<dbReference type="InterPro" id="IPR050491">
    <property type="entry name" value="AmpC-like"/>
</dbReference>
<name>A0A2T3ZD23_TRIA4</name>
<dbReference type="OrthoDB" id="5946976at2759"/>
<comment type="similarity">
    <text evidence="1">Belongs to the peptidase S12 family.</text>
</comment>
<proteinExistence type="inferred from homology"/>
<evidence type="ECO:0000313" key="3">
    <source>
        <dbReference type="EMBL" id="PTB42670.1"/>
    </source>
</evidence>
<dbReference type="STRING" id="1042311.A0A2T3ZD23"/>
<dbReference type="PANTHER" id="PTHR46825">
    <property type="entry name" value="D-ALANYL-D-ALANINE-CARBOXYPEPTIDASE/ENDOPEPTIDASE AMPH"/>
    <property type="match status" value="1"/>
</dbReference>
<gene>
    <name evidence="3" type="ORF">M441DRAFT_136308</name>
</gene>
<sequence length="548" mass="60641">MKSRLEALGPLIVQICNITGTPGVSLGVLHDGEILHTASYGFQDVKRQVEPNVDTSFVVCSMTKAITASMIGMVIDEGKLDFSTQLYQIFPEYQRNDAQANITIEDLLSHRTGLASYDGLWLSSDNQILLNRSEAIPILNYSPAASALRTEFIYNNIAYEVLGQVLEKSTGSTYSELLHKRIIEPLGLNRTFYAEEPFDNNTAKSYTTLEDGSFYEVPPWGHGKNLLIGAAGAIRSSISDLLVLYKALVNAANSQVVQRSVLGAKNVFKQTPQLLQGKVGVPNQSLREYSYASGWIRAELPAIVDLFVDYAPPLLGSGSASRLMIHHQGYIAGNVGYITLFPETSTAVVVLGNSAGLTDTMRLLGQVIVETVLGNKVDADTYLNIAIAASKNTIESVNTVHKELLAGKTIDQPTRDITAYTGRYYNVTENFFIDIIAIDGRIQVAYMGSSNDTFDLIPYESDSFFWWLDFNESAKRARLPGYPKEYFILKFGCPSTSSWLRSRTDVEMGCLTWKHEFQLAGPGEVFRKKARKPYTDDFGALGIFKELR</sequence>
<dbReference type="Proteomes" id="UP000240493">
    <property type="component" value="Unassembled WGS sequence"/>
</dbReference>
<dbReference type="Pfam" id="PF00144">
    <property type="entry name" value="Beta-lactamase"/>
    <property type="match status" value="1"/>
</dbReference>
<reference evidence="3 4" key="1">
    <citation type="submission" date="2016-07" db="EMBL/GenBank/DDBJ databases">
        <title>Multiple horizontal gene transfer events from other fungi enriched the ability of initially mycotrophic Trichoderma (Ascomycota) to feed on dead plant biomass.</title>
        <authorList>
            <consortium name="DOE Joint Genome Institute"/>
            <person name="Aerts A."/>
            <person name="Atanasova L."/>
            <person name="Chenthamara K."/>
            <person name="Zhang J."/>
            <person name="Grujic M."/>
            <person name="Henrissat B."/>
            <person name="Kuo A."/>
            <person name="Salamov A."/>
            <person name="Lipzen A."/>
            <person name="Labutti K."/>
            <person name="Barry K."/>
            <person name="Miao Y."/>
            <person name="Rahimi M.J."/>
            <person name="Shen Q."/>
            <person name="Grigoriev I.V."/>
            <person name="Kubicek C.P."/>
            <person name="Druzhinina I.S."/>
        </authorList>
    </citation>
    <scope>NUCLEOTIDE SEQUENCE [LARGE SCALE GENOMIC DNA]</scope>
    <source>
        <strain evidence="3 4">CBS 433.97</strain>
    </source>
</reference>
<accession>A0A2T3ZD23</accession>
<protein>
    <recommendedName>
        <fullName evidence="2">Beta-lactamase-related domain-containing protein</fullName>
    </recommendedName>
</protein>
<evidence type="ECO:0000313" key="4">
    <source>
        <dbReference type="Proteomes" id="UP000240493"/>
    </source>
</evidence>
<dbReference type="PANTHER" id="PTHR46825:SF14">
    <property type="entry name" value="BETA-LACTAMASE-RELATED DOMAIN-CONTAINING PROTEIN"/>
    <property type="match status" value="1"/>
</dbReference>
<dbReference type="SUPFAM" id="SSF56601">
    <property type="entry name" value="beta-lactamase/transpeptidase-like"/>
    <property type="match status" value="1"/>
</dbReference>
<dbReference type="Gene3D" id="3.40.710.10">
    <property type="entry name" value="DD-peptidase/beta-lactamase superfamily"/>
    <property type="match status" value="1"/>
</dbReference>
<organism evidence="3 4">
    <name type="scientific">Trichoderma asperellum (strain ATCC 204424 / CBS 433.97 / NBRC 101777)</name>
    <dbReference type="NCBI Taxonomy" id="1042311"/>
    <lineage>
        <taxon>Eukaryota</taxon>
        <taxon>Fungi</taxon>
        <taxon>Dikarya</taxon>
        <taxon>Ascomycota</taxon>
        <taxon>Pezizomycotina</taxon>
        <taxon>Sordariomycetes</taxon>
        <taxon>Hypocreomycetidae</taxon>
        <taxon>Hypocreales</taxon>
        <taxon>Hypocreaceae</taxon>
        <taxon>Trichoderma</taxon>
    </lineage>
</organism>
<feature type="domain" description="Beta-lactamase-related" evidence="2">
    <location>
        <begin position="20"/>
        <end position="366"/>
    </location>
</feature>
<dbReference type="InterPro" id="IPR001466">
    <property type="entry name" value="Beta-lactam-related"/>
</dbReference>
<keyword evidence="4" id="KW-1185">Reference proteome</keyword>
<evidence type="ECO:0000259" key="2">
    <source>
        <dbReference type="Pfam" id="PF00144"/>
    </source>
</evidence>
<dbReference type="EMBL" id="KZ679260">
    <property type="protein sequence ID" value="PTB42670.1"/>
    <property type="molecule type" value="Genomic_DNA"/>
</dbReference>
<dbReference type="AlphaFoldDB" id="A0A2T3ZD23"/>